<organism evidence="2 3">
    <name type="scientific">Mycobacterium phage Antsirabe</name>
    <dbReference type="NCBI Taxonomy" id="2575610"/>
    <lineage>
        <taxon>Viruses</taxon>
        <taxon>Duplodnaviria</taxon>
        <taxon>Heunggongvirae</taxon>
        <taxon>Uroviricota</taxon>
        <taxon>Caudoviricetes</taxon>
        <taxon>Gclasvirinae</taxon>
        <taxon>Antsirabevirus</taxon>
        <taxon>Antsirabevirus antsirabe</taxon>
    </lineage>
</organism>
<dbReference type="SUPFAM" id="SSF160113">
    <property type="entry name" value="YegP-like"/>
    <property type="match status" value="1"/>
</dbReference>
<dbReference type="RefSeq" id="YP_010051586.1">
    <property type="nucleotide sequence ID" value="NC_054444.1"/>
</dbReference>
<name>A0A5J6TGX9_9CAUD</name>
<dbReference type="Proteomes" id="UP000326949">
    <property type="component" value="Segment"/>
</dbReference>
<dbReference type="GeneID" id="63926076"/>
<sequence>MTAPAQRPLYVRQNEAGPNASNTGDYWYSISAGNGEPILTSKMYRSRARAIRAARGFMSRLSGPVTFSYWTGYTPTHQAERQALGREPRGKLTLVTERYVLSDGDLIEDTA</sequence>
<keyword evidence="3" id="KW-1185">Reference proteome</keyword>
<accession>A0A5J6TGX9</accession>
<dbReference type="InterPro" id="IPR036913">
    <property type="entry name" value="YegP-like_sf"/>
</dbReference>
<dbReference type="EMBL" id="MN234183">
    <property type="protein sequence ID" value="QFG10000.1"/>
    <property type="molecule type" value="Genomic_DNA"/>
</dbReference>
<reference evidence="2 3" key="1">
    <citation type="submission" date="2019-07" db="EMBL/GenBank/DDBJ databases">
        <authorList>
            <person name="Divens A.M."/>
            <person name="Garlena R.A."/>
            <person name="Russell D.A."/>
            <person name="Pope W.H."/>
            <person name="Jacobs-Sera D."/>
            <person name="Hatfull G.F."/>
        </authorList>
    </citation>
    <scope>NUCLEOTIDE SEQUENCE [LARGE SCALE GENOMIC DNA]</scope>
</reference>
<evidence type="ECO:0000313" key="3">
    <source>
        <dbReference type="Proteomes" id="UP000326949"/>
    </source>
</evidence>
<evidence type="ECO:0000256" key="1">
    <source>
        <dbReference type="SAM" id="MobiDB-lite"/>
    </source>
</evidence>
<proteinExistence type="predicted"/>
<protein>
    <submittedName>
        <fullName evidence="2">Uncharacterized protein</fullName>
    </submittedName>
</protein>
<evidence type="ECO:0000313" key="2">
    <source>
        <dbReference type="EMBL" id="QFG10000.1"/>
    </source>
</evidence>
<feature type="region of interest" description="Disordered" evidence="1">
    <location>
        <begin position="1"/>
        <end position="25"/>
    </location>
</feature>
<dbReference type="KEGG" id="vg:63926076"/>
<gene>
    <name evidence="2" type="primary">46</name>
    <name evidence="2" type="ORF">PBI_ANTSIRABE_46</name>
</gene>